<comment type="caution">
    <text evidence="2">The sequence shown here is derived from an EMBL/GenBank/DDBJ whole genome shotgun (WGS) entry which is preliminary data.</text>
</comment>
<evidence type="ECO:0000313" key="2">
    <source>
        <dbReference type="EMBL" id="MDQ0174415.1"/>
    </source>
</evidence>
<keyword evidence="3" id="KW-1185">Reference proteome</keyword>
<feature type="transmembrane region" description="Helical" evidence="1">
    <location>
        <begin position="5"/>
        <end position="22"/>
    </location>
</feature>
<keyword evidence="1" id="KW-1133">Transmembrane helix</keyword>
<sequence>MMAYVVAIGYLLYFIFHVAGVYEPTPLAISLNLLLISLCFFAIGSDSRGNRS</sequence>
<evidence type="ECO:0000313" key="3">
    <source>
        <dbReference type="Proteomes" id="UP001223586"/>
    </source>
</evidence>
<reference evidence="2 3" key="1">
    <citation type="submission" date="2023-07" db="EMBL/GenBank/DDBJ databases">
        <title>Genomic Encyclopedia of Type Strains, Phase IV (KMG-IV): sequencing the most valuable type-strain genomes for metagenomic binning, comparative biology and taxonomic classification.</title>
        <authorList>
            <person name="Goeker M."/>
        </authorList>
    </citation>
    <scope>NUCLEOTIDE SEQUENCE [LARGE SCALE GENOMIC DNA]</scope>
    <source>
        <strain evidence="2 3">DSM 23837</strain>
    </source>
</reference>
<evidence type="ECO:0000256" key="1">
    <source>
        <dbReference type="SAM" id="Phobius"/>
    </source>
</evidence>
<gene>
    <name evidence="2" type="ORF">J2S08_000246</name>
</gene>
<keyword evidence="1" id="KW-0812">Transmembrane</keyword>
<keyword evidence="1" id="KW-0472">Membrane</keyword>
<dbReference type="EMBL" id="JAUSTT010000001">
    <property type="protein sequence ID" value="MDQ0174415.1"/>
    <property type="molecule type" value="Genomic_DNA"/>
</dbReference>
<feature type="transmembrane region" description="Helical" evidence="1">
    <location>
        <begin position="28"/>
        <end position="45"/>
    </location>
</feature>
<proteinExistence type="predicted"/>
<organism evidence="2 3">
    <name type="scientific">Bacillus chungangensis</name>
    <dbReference type="NCBI Taxonomy" id="587633"/>
    <lineage>
        <taxon>Bacteria</taxon>
        <taxon>Bacillati</taxon>
        <taxon>Bacillota</taxon>
        <taxon>Bacilli</taxon>
        <taxon>Bacillales</taxon>
        <taxon>Bacillaceae</taxon>
        <taxon>Bacillus</taxon>
    </lineage>
</organism>
<dbReference type="Proteomes" id="UP001223586">
    <property type="component" value="Unassembled WGS sequence"/>
</dbReference>
<protein>
    <submittedName>
        <fullName evidence="2">Uncharacterized protein</fullName>
    </submittedName>
</protein>
<accession>A0ABT9WM91</accession>
<name>A0ABT9WM91_9BACI</name>